<dbReference type="OrthoDB" id="47328at2759"/>
<dbReference type="AlphaFoldDB" id="A0A852JYT6"/>
<sequence length="122" mass="14087">ERKGSWSERRNSSIVGRRSLERTTSGDEACNLSSFRPATLTVTNFFKQVWQGSVPPRSSFWDRGIGWSQLKIDISPAPENPHYCLTPELLQVKLYPDSRVRPTREILEFPARDVYVPNTTYR</sequence>
<dbReference type="EMBL" id="WBNQ01071157">
    <property type="protein sequence ID" value="NXX70228.1"/>
    <property type="molecule type" value="Genomic_DNA"/>
</dbReference>
<evidence type="ECO:0000256" key="1">
    <source>
        <dbReference type="SAM" id="MobiDB-lite"/>
    </source>
</evidence>
<feature type="region of interest" description="Disordered" evidence="1">
    <location>
        <begin position="1"/>
        <end position="22"/>
    </location>
</feature>
<feature type="non-terminal residue" evidence="2">
    <location>
        <position position="1"/>
    </location>
</feature>
<gene>
    <name evidence="2" type="primary">Dock7</name>
    <name evidence="2" type="ORF">SPIPAS_R03343</name>
</gene>
<proteinExistence type="predicted"/>
<dbReference type="GO" id="GO:0007264">
    <property type="term" value="P:small GTPase-mediated signal transduction"/>
    <property type="evidence" value="ECO:0007669"/>
    <property type="project" value="InterPro"/>
</dbReference>
<evidence type="ECO:0000313" key="3">
    <source>
        <dbReference type="Proteomes" id="UP000618746"/>
    </source>
</evidence>
<dbReference type="PANTHER" id="PTHR23317">
    <property type="entry name" value="DEDICATOR OF CYTOKINESIS DOCK"/>
    <property type="match status" value="1"/>
</dbReference>
<keyword evidence="3" id="KW-1185">Reference proteome</keyword>
<accession>A0A852JYT6</accession>
<feature type="compositionally biased region" description="Basic and acidic residues" evidence="1">
    <location>
        <begin position="1"/>
        <end position="11"/>
    </location>
</feature>
<reference evidence="2" key="1">
    <citation type="submission" date="2020-02" db="EMBL/GenBank/DDBJ databases">
        <title>Bird 10,000 Genomes (B10K) Project - Family phase.</title>
        <authorList>
            <person name="Zhang G."/>
        </authorList>
    </citation>
    <scope>NUCLEOTIDE SEQUENCE</scope>
    <source>
        <strain evidence="2">B10K-DU-023-52</strain>
        <tissue evidence="2">Mixed tissue sample</tissue>
    </source>
</reference>
<dbReference type="PANTHER" id="PTHR23317:SF78">
    <property type="entry name" value="DEDICATOR OF CYTOKINESIS PROTEIN 7"/>
    <property type="match status" value="1"/>
</dbReference>
<organism evidence="2 3">
    <name type="scientific">Spizella passerina</name>
    <name type="common">Chipping sparrow</name>
    <dbReference type="NCBI Taxonomy" id="40210"/>
    <lineage>
        <taxon>Eukaryota</taxon>
        <taxon>Metazoa</taxon>
        <taxon>Chordata</taxon>
        <taxon>Craniata</taxon>
        <taxon>Vertebrata</taxon>
        <taxon>Euteleostomi</taxon>
        <taxon>Archelosauria</taxon>
        <taxon>Archosauria</taxon>
        <taxon>Dinosauria</taxon>
        <taxon>Saurischia</taxon>
        <taxon>Theropoda</taxon>
        <taxon>Coelurosauria</taxon>
        <taxon>Aves</taxon>
        <taxon>Neognathae</taxon>
        <taxon>Neoaves</taxon>
        <taxon>Telluraves</taxon>
        <taxon>Australaves</taxon>
        <taxon>Passeriformes</taxon>
        <taxon>Passerellidae</taxon>
        <taxon>Spizella</taxon>
    </lineage>
</organism>
<name>A0A852JYT6_SPIPA</name>
<dbReference type="InterPro" id="IPR026791">
    <property type="entry name" value="DOCK"/>
</dbReference>
<feature type="non-terminal residue" evidence="2">
    <location>
        <position position="122"/>
    </location>
</feature>
<comment type="caution">
    <text evidence="2">The sequence shown here is derived from an EMBL/GenBank/DDBJ whole genome shotgun (WGS) entry which is preliminary data.</text>
</comment>
<dbReference type="GO" id="GO:0007409">
    <property type="term" value="P:axonogenesis"/>
    <property type="evidence" value="ECO:0007669"/>
    <property type="project" value="TreeGrafter"/>
</dbReference>
<protein>
    <submittedName>
        <fullName evidence="2">DOCK7 protein</fullName>
    </submittedName>
</protein>
<dbReference type="Proteomes" id="UP000618746">
    <property type="component" value="Unassembled WGS sequence"/>
</dbReference>
<dbReference type="GO" id="GO:0005085">
    <property type="term" value="F:guanyl-nucleotide exchange factor activity"/>
    <property type="evidence" value="ECO:0007669"/>
    <property type="project" value="InterPro"/>
</dbReference>
<evidence type="ECO:0000313" key="2">
    <source>
        <dbReference type="EMBL" id="NXX70228.1"/>
    </source>
</evidence>